<keyword evidence="6 8" id="KW-0460">Magnesium</keyword>
<comment type="function">
    <text evidence="8">Toxic component of a toxin-antitoxin (TA) system. An RNase.</text>
</comment>
<name>A0A1B6VYY5_9NEIS</name>
<feature type="binding site" evidence="8">
    <location>
        <position position="5"/>
    </location>
    <ligand>
        <name>Mg(2+)</name>
        <dbReference type="ChEBI" id="CHEBI:18420"/>
    </ligand>
</feature>
<evidence type="ECO:0000256" key="4">
    <source>
        <dbReference type="ARBA" id="ARBA00022723"/>
    </source>
</evidence>
<keyword evidence="4 8" id="KW-0479">Metal-binding</keyword>
<dbReference type="EC" id="3.1.-.-" evidence="8"/>
<sequence length="140" mass="15386">MYLLDTNAISEMRKIRHGTANKGFTAWLAATDSGTFYTSAIVVMELERGILRMERKDPAQEQVLRAWYSAIMAGLFAGRILPIDERTAAVCAALHIPDPAPENDAWIAATAKQYGLVLVTRNTADFQGSGVRLLNPFEAT</sequence>
<dbReference type="GO" id="GO:0016787">
    <property type="term" value="F:hydrolase activity"/>
    <property type="evidence" value="ECO:0007669"/>
    <property type="project" value="UniProtKB-KW"/>
</dbReference>
<gene>
    <name evidence="8" type="primary">vapC</name>
    <name evidence="10" type="ORF">A7Q00_06820</name>
</gene>
<reference evidence="11" key="1">
    <citation type="submission" date="2016-05" db="EMBL/GenBank/DDBJ databases">
        <title>Draft genome of Corynebacterium afermentans subsp. afermentans LCDC 88199T.</title>
        <authorList>
            <person name="Bernier A.-M."/>
            <person name="Bernard K."/>
        </authorList>
    </citation>
    <scope>NUCLEOTIDE SEQUENCE [LARGE SCALE GENOMIC DNA]</scope>
    <source>
        <strain evidence="11">NML130454</strain>
    </source>
</reference>
<dbReference type="GO" id="GO:0090729">
    <property type="term" value="F:toxin activity"/>
    <property type="evidence" value="ECO:0007669"/>
    <property type="project" value="UniProtKB-KW"/>
</dbReference>
<dbReference type="PANTHER" id="PTHR33653">
    <property type="entry name" value="RIBONUCLEASE VAPC2"/>
    <property type="match status" value="1"/>
</dbReference>
<evidence type="ECO:0000256" key="7">
    <source>
        <dbReference type="ARBA" id="ARBA00038093"/>
    </source>
</evidence>
<evidence type="ECO:0000313" key="11">
    <source>
        <dbReference type="Proteomes" id="UP000077726"/>
    </source>
</evidence>
<organism evidence="10 11">
    <name type="scientific">Eikenella halliae</name>
    <dbReference type="NCBI Taxonomy" id="1795832"/>
    <lineage>
        <taxon>Bacteria</taxon>
        <taxon>Pseudomonadati</taxon>
        <taxon>Pseudomonadota</taxon>
        <taxon>Betaproteobacteria</taxon>
        <taxon>Neisseriales</taxon>
        <taxon>Neisseriaceae</taxon>
        <taxon>Eikenella</taxon>
    </lineage>
</organism>
<evidence type="ECO:0000256" key="1">
    <source>
        <dbReference type="ARBA" id="ARBA00001946"/>
    </source>
</evidence>
<dbReference type="InterPro" id="IPR002716">
    <property type="entry name" value="PIN_dom"/>
</dbReference>
<dbReference type="Proteomes" id="UP000077726">
    <property type="component" value="Unassembled WGS sequence"/>
</dbReference>
<dbReference type="HAMAP" id="MF_00265">
    <property type="entry name" value="VapC_Nob1"/>
    <property type="match status" value="1"/>
</dbReference>
<dbReference type="Pfam" id="PF01850">
    <property type="entry name" value="PIN"/>
    <property type="match status" value="1"/>
</dbReference>
<comment type="similarity">
    <text evidence="7 8">Belongs to the PINc/VapC protein family.</text>
</comment>
<dbReference type="PANTHER" id="PTHR33653:SF1">
    <property type="entry name" value="RIBONUCLEASE VAPC2"/>
    <property type="match status" value="1"/>
</dbReference>
<dbReference type="CDD" id="cd18746">
    <property type="entry name" value="PIN_VapC4-5_FitB-like"/>
    <property type="match status" value="1"/>
</dbReference>
<evidence type="ECO:0000256" key="6">
    <source>
        <dbReference type="ARBA" id="ARBA00022842"/>
    </source>
</evidence>
<evidence type="ECO:0000259" key="9">
    <source>
        <dbReference type="Pfam" id="PF01850"/>
    </source>
</evidence>
<dbReference type="OrthoDB" id="9804823at2"/>
<proteinExistence type="inferred from homology"/>
<keyword evidence="2 8" id="KW-1277">Toxin-antitoxin system</keyword>
<dbReference type="InterPro" id="IPR050556">
    <property type="entry name" value="Type_II_TA_system_RNase"/>
</dbReference>
<evidence type="ECO:0000256" key="8">
    <source>
        <dbReference type="HAMAP-Rule" id="MF_00265"/>
    </source>
</evidence>
<evidence type="ECO:0000256" key="2">
    <source>
        <dbReference type="ARBA" id="ARBA00022649"/>
    </source>
</evidence>
<dbReference type="STRING" id="1795832.A7Q00_06820"/>
<dbReference type="InterPro" id="IPR022907">
    <property type="entry name" value="VapC_family"/>
</dbReference>
<evidence type="ECO:0000313" key="10">
    <source>
        <dbReference type="EMBL" id="OAM42519.1"/>
    </source>
</evidence>
<dbReference type="EMBL" id="LXSQ01000017">
    <property type="protein sequence ID" value="OAM42519.1"/>
    <property type="molecule type" value="Genomic_DNA"/>
</dbReference>
<evidence type="ECO:0000256" key="5">
    <source>
        <dbReference type="ARBA" id="ARBA00022801"/>
    </source>
</evidence>
<dbReference type="SUPFAM" id="SSF88723">
    <property type="entry name" value="PIN domain-like"/>
    <property type="match status" value="1"/>
</dbReference>
<accession>A0A1B6VYY5</accession>
<protein>
    <recommendedName>
        <fullName evidence="8">Ribonuclease VapC</fullName>
        <shortName evidence="8">RNase VapC</shortName>
        <ecNumber evidence="8">3.1.-.-</ecNumber>
    </recommendedName>
    <alternativeName>
        <fullName evidence="8">Toxin VapC</fullName>
    </alternativeName>
</protein>
<keyword evidence="5 8" id="KW-0378">Hydrolase</keyword>
<dbReference type="Gene3D" id="3.40.50.1010">
    <property type="entry name" value="5'-nuclease"/>
    <property type="match status" value="1"/>
</dbReference>
<dbReference type="GO" id="GO:0000287">
    <property type="term" value="F:magnesium ion binding"/>
    <property type="evidence" value="ECO:0007669"/>
    <property type="project" value="UniProtKB-UniRule"/>
</dbReference>
<comment type="caution">
    <text evidence="10">The sequence shown here is derived from an EMBL/GenBank/DDBJ whole genome shotgun (WGS) entry which is preliminary data.</text>
</comment>
<evidence type="ECO:0000256" key="3">
    <source>
        <dbReference type="ARBA" id="ARBA00022722"/>
    </source>
</evidence>
<keyword evidence="3 8" id="KW-0540">Nuclease</keyword>
<feature type="domain" description="PIN" evidence="9">
    <location>
        <begin position="2"/>
        <end position="123"/>
    </location>
</feature>
<dbReference type="InterPro" id="IPR029060">
    <property type="entry name" value="PIN-like_dom_sf"/>
</dbReference>
<dbReference type="RefSeq" id="WP_064089840.1">
    <property type="nucleotide sequence ID" value="NZ_LXSQ01000017.1"/>
</dbReference>
<dbReference type="GO" id="GO:0004540">
    <property type="term" value="F:RNA nuclease activity"/>
    <property type="evidence" value="ECO:0007669"/>
    <property type="project" value="InterPro"/>
</dbReference>
<feature type="binding site" evidence="8">
    <location>
        <position position="104"/>
    </location>
    <ligand>
        <name>Mg(2+)</name>
        <dbReference type="ChEBI" id="CHEBI:18420"/>
    </ligand>
</feature>
<dbReference type="AlphaFoldDB" id="A0A1B6VYY5"/>
<comment type="cofactor">
    <cofactor evidence="1 8">
        <name>Mg(2+)</name>
        <dbReference type="ChEBI" id="CHEBI:18420"/>
    </cofactor>
</comment>
<keyword evidence="11" id="KW-1185">Reference proteome</keyword>
<keyword evidence="8" id="KW-0800">Toxin</keyword>